<feature type="compositionally biased region" description="Basic residues" evidence="1">
    <location>
        <begin position="373"/>
        <end position="387"/>
    </location>
</feature>
<dbReference type="EMBL" id="HE806322">
    <property type="protein sequence ID" value="CCH61966.1"/>
    <property type="molecule type" value="Genomic_DNA"/>
</dbReference>
<sequence>MAEENSFLDSSFYTSDTLSTVDHARNFRNSLILEELSQRDLTAAFNDEKDTIQTQTNLKLAHTNKDGENNSPSQTTLREPNTTKTIQISSSPSLSALSNLLNEKSKIADQKMRNSMLLDTSIIEEDEDVEDGYSKEFLNLPAYEEVQVDNFGSNIYRNSSKNNSTSPNLLDIDGLHKIQVPIPSSNFPIASLEQPDFLTTPRVEPPKAAVIARIHSPSKLFSNNLLSNNNNNQPSFESELYLNPLSRSHSPVAVPITTAPIGNATAISSYSSSPNRYLDLKLSSKSSSATPSQCDNSNIYNNQGSSNINYSSEERSTSTDSNQQLNRHLNSPIPTPATTPLKVSDSKKTPNKNRTRNGSISTTSTLNTTPSSSRKKKGLFSFLKKKPSQNDIPTVSHNQKQQYNSNHSLPTSSTFSVSQTSLNSNTSTPEKLQKKSHSSNSIFSSFRRNRESSNDSSQAKRIYHSNHQNQQQSHNNAKKNNAKKNNDETIASNNTSAANSIISSTHITRSRTASNANVNTIPKISSAKTNSTSNSPYVNNVIPLSSSSSSSPIKRDGTSNRRNITPLAFDLAMKKNQSFDEDNDTDNQISFKTTSSDVEVNTVPITYHPNIPELIIEGSTTNNKKAKSYDQLINSPSDQHNIIATKNTNRSTSQSKGLFERPLGQQNAQSFKNVSITDDDFFQKPQNPFQPRADYGESLFPKTLDEQEVESIISLERTRSIKSNNRNSIASYRKSSDNYSLKNQNEGMIVTEPTSIVLSTPDLTKSPASSILKSGKFENADTSSNFSGMNESTGSLFTGEAQFSQPSQRNNISNLQDISTNVESNFSFTSSDEQVQGLNLHSEPLGLEADTELMSDIMEFADLIDFGDSMNFGDTVDFAESLNFTLDPVDNSKINIVLEEPVTREPHSSKNNSTMNEAQHIKKSQTIDSNYWDKSSKMDSNKQESSNDANASKVSISTTSYKDISDTEQPPPNYFYEYPDSNNINSTEEVNHNPFSYDPIQEPFQTFPSQSSDNAKTQLKPNIISDVENDTENNDVESLQQNNAYFPETQISRPISMSFKGLRAPTYNTSNTPSMINSVHADKQDQKINPTSDSKMKAINEKHKVKVDFSQNVILFETYSQFEYDRKPEVATCNLLTPQLAQLIKSELNELKSEMEVHIDSRCYTHFY</sequence>
<dbReference type="RefSeq" id="XP_004181485.1">
    <property type="nucleotide sequence ID" value="XM_004181437.1"/>
</dbReference>
<feature type="compositionally biased region" description="Low complexity" evidence="1">
    <location>
        <begin position="489"/>
        <end position="514"/>
    </location>
</feature>
<keyword evidence="3" id="KW-1185">Reference proteome</keyword>
<name>I2H6G4_HENB6</name>
<gene>
    <name evidence="2" type="primary">TBLA0G00150</name>
    <name evidence="2" type="ORF">TBLA_0G00150</name>
</gene>
<feature type="region of interest" description="Disordered" evidence="1">
    <location>
        <begin position="62"/>
        <end position="83"/>
    </location>
</feature>
<dbReference type="GeneID" id="14497099"/>
<feature type="compositionally biased region" description="Low complexity" evidence="1">
    <location>
        <begin position="465"/>
        <end position="475"/>
    </location>
</feature>
<feature type="compositionally biased region" description="Low complexity" evidence="1">
    <location>
        <begin position="359"/>
        <end position="372"/>
    </location>
</feature>
<dbReference type="Proteomes" id="UP000002866">
    <property type="component" value="Chromosome 7"/>
</dbReference>
<dbReference type="STRING" id="1071380.I2H6G4"/>
<feature type="compositionally biased region" description="Polar residues" evidence="1">
    <location>
        <begin position="924"/>
        <end position="933"/>
    </location>
</feature>
<dbReference type="eggNOG" id="KOG4339">
    <property type="taxonomic scope" value="Eukaryota"/>
</dbReference>
<dbReference type="FunCoup" id="I2H6G4">
    <property type="interactions" value="94"/>
</dbReference>
<evidence type="ECO:0000256" key="1">
    <source>
        <dbReference type="SAM" id="MobiDB-lite"/>
    </source>
</evidence>
<evidence type="ECO:0000313" key="3">
    <source>
        <dbReference type="Proteomes" id="UP000002866"/>
    </source>
</evidence>
<dbReference type="AlphaFoldDB" id="I2H6G4"/>
<dbReference type="HOGENOM" id="CLU_312616_0_0_1"/>
<feature type="compositionally biased region" description="Polar residues" evidence="1">
    <location>
        <begin position="318"/>
        <end position="329"/>
    </location>
</feature>
<dbReference type="KEGG" id="tbl:TBLA_0G00150"/>
<reference evidence="2 3" key="1">
    <citation type="journal article" date="2011" name="Proc. Natl. Acad. Sci. U.S.A.">
        <title>Evolutionary erosion of yeast sex chromosomes by mating-type switching accidents.</title>
        <authorList>
            <person name="Gordon J.L."/>
            <person name="Armisen D."/>
            <person name="Proux-Wera E."/>
            <person name="Oheigeartaigh S.S."/>
            <person name="Byrne K.P."/>
            <person name="Wolfe K.H."/>
        </authorList>
    </citation>
    <scope>NUCLEOTIDE SEQUENCE [LARGE SCALE GENOMIC DNA]</scope>
    <source>
        <strain evidence="3">ATCC 34711 / CBS 6284 / DSM 70876 / NBRC 10599 / NRRL Y-10934 / UCD 77-7</strain>
    </source>
</reference>
<feature type="region of interest" description="Disordered" evidence="1">
    <location>
        <begin position="900"/>
        <end position="974"/>
    </location>
</feature>
<proteinExistence type="predicted"/>
<dbReference type="InParanoid" id="I2H6G4"/>
<evidence type="ECO:0000313" key="2">
    <source>
        <dbReference type="EMBL" id="CCH61966.1"/>
    </source>
</evidence>
<feature type="region of interest" description="Disordered" evidence="1">
    <location>
        <begin position="284"/>
        <end position="514"/>
    </location>
</feature>
<feature type="compositionally biased region" description="Polar residues" evidence="1">
    <location>
        <begin position="389"/>
        <end position="430"/>
    </location>
</feature>
<protein>
    <recommendedName>
        <fullName evidence="4">Protein BNI4</fullName>
    </recommendedName>
</protein>
<dbReference type="OrthoDB" id="5563016at2759"/>
<feature type="compositionally biased region" description="Polar residues" evidence="1">
    <location>
        <begin position="69"/>
        <end position="83"/>
    </location>
</feature>
<evidence type="ECO:0008006" key="4">
    <source>
        <dbReference type="Google" id="ProtNLM"/>
    </source>
</evidence>
<organism evidence="2 3">
    <name type="scientific">Henningerozyma blattae (strain ATCC 34711 / CBS 6284 / DSM 70876 / NBRC 10599 / NRRL Y-10934 / UCD 77-7)</name>
    <name type="common">Yeast</name>
    <name type="synonym">Tetrapisispora blattae</name>
    <dbReference type="NCBI Taxonomy" id="1071380"/>
    <lineage>
        <taxon>Eukaryota</taxon>
        <taxon>Fungi</taxon>
        <taxon>Dikarya</taxon>
        <taxon>Ascomycota</taxon>
        <taxon>Saccharomycotina</taxon>
        <taxon>Saccharomycetes</taxon>
        <taxon>Saccharomycetales</taxon>
        <taxon>Saccharomycetaceae</taxon>
        <taxon>Henningerozyma</taxon>
    </lineage>
</organism>
<accession>I2H6G4</accession>
<feature type="compositionally biased region" description="Polar residues" evidence="1">
    <location>
        <begin position="289"/>
        <end position="311"/>
    </location>
</feature>
<feature type="compositionally biased region" description="Polar residues" evidence="1">
    <location>
        <begin position="943"/>
        <end position="962"/>
    </location>
</feature>